<proteinExistence type="predicted"/>
<comment type="caution">
    <text evidence="1">The sequence shown here is derived from an EMBL/GenBank/DDBJ whole genome shotgun (WGS) entry which is preliminary data.</text>
</comment>
<dbReference type="Proteomes" id="UP001295684">
    <property type="component" value="Unassembled WGS sequence"/>
</dbReference>
<keyword evidence="2" id="KW-1185">Reference proteome</keyword>
<evidence type="ECO:0000313" key="1">
    <source>
        <dbReference type="EMBL" id="CAI2362592.1"/>
    </source>
</evidence>
<sequence length="161" mass="18640">MRHANFTVSSFIENNKVDDSLSEYSEGIKKCYFSFIKDDSTISSEDNRASFAFTSCEIYDLVFSDHHLVYELAISERGIFWVIKDRENKDSKDCRESLSFIKVSMLNGHDSLISHELFRVVVHQLSVDEDVWLVGQNFLNLLLHLSSQVFQFQLLSVCIQI</sequence>
<reference evidence="1" key="1">
    <citation type="submission" date="2023-07" db="EMBL/GenBank/DDBJ databases">
        <authorList>
            <consortium name="AG Swart"/>
            <person name="Singh M."/>
            <person name="Singh A."/>
            <person name="Seah K."/>
            <person name="Emmerich C."/>
        </authorList>
    </citation>
    <scope>NUCLEOTIDE SEQUENCE</scope>
    <source>
        <strain evidence="1">DP1</strain>
    </source>
</reference>
<dbReference type="AlphaFoldDB" id="A0AAD1U595"/>
<evidence type="ECO:0000313" key="2">
    <source>
        <dbReference type="Proteomes" id="UP001295684"/>
    </source>
</evidence>
<dbReference type="EMBL" id="CAMPGE010003746">
    <property type="protein sequence ID" value="CAI2362592.1"/>
    <property type="molecule type" value="Genomic_DNA"/>
</dbReference>
<protein>
    <submittedName>
        <fullName evidence="1">Uncharacterized protein</fullName>
    </submittedName>
</protein>
<name>A0AAD1U595_EUPCR</name>
<gene>
    <name evidence="1" type="ORF">ECRASSUSDP1_LOCUS3916</name>
</gene>
<organism evidence="1 2">
    <name type="scientific">Euplotes crassus</name>
    <dbReference type="NCBI Taxonomy" id="5936"/>
    <lineage>
        <taxon>Eukaryota</taxon>
        <taxon>Sar</taxon>
        <taxon>Alveolata</taxon>
        <taxon>Ciliophora</taxon>
        <taxon>Intramacronucleata</taxon>
        <taxon>Spirotrichea</taxon>
        <taxon>Hypotrichia</taxon>
        <taxon>Euplotida</taxon>
        <taxon>Euplotidae</taxon>
        <taxon>Moneuplotes</taxon>
    </lineage>
</organism>
<accession>A0AAD1U595</accession>